<organism evidence="1 2">
    <name type="scientific">Marinitenerispora sediminis</name>
    <dbReference type="NCBI Taxonomy" id="1931232"/>
    <lineage>
        <taxon>Bacteria</taxon>
        <taxon>Bacillati</taxon>
        <taxon>Actinomycetota</taxon>
        <taxon>Actinomycetes</taxon>
        <taxon>Streptosporangiales</taxon>
        <taxon>Nocardiopsidaceae</taxon>
        <taxon>Marinitenerispora</taxon>
    </lineage>
</organism>
<gene>
    <name evidence="1" type="ORF">DEF24_12575</name>
</gene>
<dbReference type="AlphaFoldDB" id="A0A368T555"/>
<sequence length="169" mass="17827">MGSVLGLALAAAPVLAFGESNGDPWVGRVLAAITVVGLTVWFLETDPVIDSVVLSRLCKGFCSGVGALMILSLIDGATAPVSGVVIDRDYSPEHTSSSTSCTTTATGQTSCFPSTTHHPESWSLLLRDPSDNGWWRDETGWRTVSEAQHDRCRVGDRYPACAEGAADAD</sequence>
<evidence type="ECO:0000313" key="1">
    <source>
        <dbReference type="EMBL" id="RCV58711.1"/>
    </source>
</evidence>
<accession>A0A368T555</accession>
<name>A0A368T555_9ACTN</name>
<proteinExistence type="predicted"/>
<protein>
    <submittedName>
        <fullName evidence="1">Uncharacterized protein</fullName>
    </submittedName>
</protein>
<dbReference type="Proteomes" id="UP000253318">
    <property type="component" value="Unassembled WGS sequence"/>
</dbReference>
<evidence type="ECO:0000313" key="2">
    <source>
        <dbReference type="Proteomes" id="UP000253318"/>
    </source>
</evidence>
<dbReference type="EMBL" id="QEIN01000085">
    <property type="protein sequence ID" value="RCV58711.1"/>
    <property type="molecule type" value="Genomic_DNA"/>
</dbReference>
<reference evidence="1 2" key="1">
    <citation type="submission" date="2018-04" db="EMBL/GenBank/DDBJ databases">
        <title>Novel actinobacteria from marine sediment.</title>
        <authorList>
            <person name="Ng Z.Y."/>
            <person name="Tan G.Y.A."/>
        </authorList>
    </citation>
    <scope>NUCLEOTIDE SEQUENCE [LARGE SCALE GENOMIC DNA]</scope>
    <source>
        <strain evidence="1 2">TPS81</strain>
    </source>
</reference>
<keyword evidence="2" id="KW-1185">Reference proteome</keyword>
<comment type="caution">
    <text evidence="1">The sequence shown here is derived from an EMBL/GenBank/DDBJ whole genome shotgun (WGS) entry which is preliminary data.</text>
</comment>